<dbReference type="PIRSF" id="PIRSF006728">
    <property type="entry name" value="CinA"/>
    <property type="match status" value="1"/>
</dbReference>
<feature type="domain" description="MoaB/Mog" evidence="2">
    <location>
        <begin position="9"/>
        <end position="175"/>
    </location>
</feature>
<evidence type="ECO:0000313" key="3">
    <source>
        <dbReference type="EMBL" id="RFT16067.1"/>
    </source>
</evidence>
<dbReference type="EMBL" id="QUAH01000005">
    <property type="protein sequence ID" value="RFT16067.1"/>
    <property type="molecule type" value="Genomic_DNA"/>
</dbReference>
<dbReference type="NCBIfam" id="TIGR00200">
    <property type="entry name" value="cinA_nterm"/>
    <property type="match status" value="1"/>
</dbReference>
<dbReference type="NCBIfam" id="NF001813">
    <property type="entry name" value="PRK00549.1"/>
    <property type="match status" value="1"/>
</dbReference>
<evidence type="ECO:0000313" key="4">
    <source>
        <dbReference type="Proteomes" id="UP000257323"/>
    </source>
</evidence>
<dbReference type="Proteomes" id="UP000257323">
    <property type="component" value="Unassembled WGS sequence"/>
</dbReference>
<dbReference type="CDD" id="cd00885">
    <property type="entry name" value="cinA"/>
    <property type="match status" value="1"/>
</dbReference>
<protein>
    <recommendedName>
        <fullName evidence="1">CinA-like protein</fullName>
    </recommendedName>
</protein>
<dbReference type="SMART" id="SM00852">
    <property type="entry name" value="MoCF_biosynth"/>
    <property type="match status" value="1"/>
</dbReference>
<dbReference type="PANTHER" id="PTHR13939">
    <property type="entry name" value="NICOTINAMIDE-NUCLEOTIDE AMIDOHYDROLASE PNCC"/>
    <property type="match status" value="1"/>
</dbReference>
<dbReference type="AlphaFoldDB" id="A0A3E2BN54"/>
<organism evidence="3 4">
    <name type="scientific">Candidatus Saccharicenans subterraneus</name>
    <dbReference type="NCBI Taxonomy" id="2508984"/>
    <lineage>
        <taxon>Bacteria</taxon>
        <taxon>Candidatus Aminicenantota</taxon>
        <taxon>Candidatus Aminicenantia</taxon>
        <taxon>Candidatus Aminicenantales</taxon>
        <taxon>Candidatus Saccharicenantaceae</taxon>
        <taxon>Candidatus Saccharicenans</taxon>
    </lineage>
</organism>
<dbReference type="NCBIfam" id="TIGR00199">
    <property type="entry name" value="PncC_domain"/>
    <property type="match status" value="1"/>
</dbReference>
<evidence type="ECO:0000259" key="2">
    <source>
        <dbReference type="SMART" id="SM00852"/>
    </source>
</evidence>
<dbReference type="PANTHER" id="PTHR13939:SF0">
    <property type="entry name" value="NMN AMIDOHYDROLASE-LIKE PROTEIN YFAY"/>
    <property type="match status" value="1"/>
</dbReference>
<dbReference type="Pfam" id="PF02464">
    <property type="entry name" value="CinA"/>
    <property type="match status" value="1"/>
</dbReference>
<dbReference type="Gene3D" id="3.90.950.20">
    <property type="entry name" value="CinA-like"/>
    <property type="match status" value="1"/>
</dbReference>
<dbReference type="SUPFAM" id="SSF53218">
    <property type="entry name" value="Molybdenum cofactor biosynthesis proteins"/>
    <property type="match status" value="1"/>
</dbReference>
<comment type="similarity">
    <text evidence="1">Belongs to the CinA family.</text>
</comment>
<evidence type="ECO:0000256" key="1">
    <source>
        <dbReference type="HAMAP-Rule" id="MF_00226"/>
    </source>
</evidence>
<sequence length="426" mass="46751">MERDQKTIEFIAVGSELLTPHFQETNSLFISEKLQELGWTLAFKTVVSDRLEDLKQVLKIAWRRSWLILVCGGLGPTDDDRTRQAVAEMLGARLVFRRDILDKIRLRFESRGLKMPSSNRRQAYVIEGAEVLGNPHGTAPGLWLEKKSRIMVLLPGPPSELKPMFENLVLPRLKQFGEVRVLRSVIRITGAGESMVEDLIRPVYKSLPSDLQLITLASPGDVQIRLEMPVRSGRPGADEKAFNRVKARIVRLLGNLVYSDEGKSLEQVIGEKLRAAGWTLACAESCSGGLLANRITNIPGSSDYFLEGIVTYSNRSKNLELGVPEELIAVKGAVSEEVALAMAEGLRKKSGADFALSTTGIAGPGGGSQAKPVGLVYVGLAFPGGSTVTRNLFRGSREQIKFQATQKALDMLRLKLIEMSKEAGPE</sequence>
<dbReference type="InterPro" id="IPR036653">
    <property type="entry name" value="CinA-like_C"/>
</dbReference>
<comment type="caution">
    <text evidence="3">The sequence shown here is derived from an EMBL/GenBank/DDBJ whole genome shotgun (WGS) entry which is preliminary data.</text>
</comment>
<dbReference type="Gene3D" id="3.40.980.10">
    <property type="entry name" value="MoaB/Mog-like domain"/>
    <property type="match status" value="1"/>
</dbReference>
<accession>A0A3E2BN54</accession>
<proteinExistence type="inferred from homology"/>
<reference evidence="3 4" key="1">
    <citation type="submission" date="2018-08" db="EMBL/GenBank/DDBJ databases">
        <title>Genome analysis of the thermophilic bacterium of the candidate phylum Aminicenantes from deep subsurface aquifer revealed its physiology and ecological role.</title>
        <authorList>
            <person name="Kadnikov V.V."/>
            <person name="Mardanov A.V."/>
            <person name="Beletsky A.V."/>
            <person name="Karnachuk O.V."/>
            <person name="Ravin N.V."/>
        </authorList>
    </citation>
    <scope>NUCLEOTIDE SEQUENCE [LARGE SCALE GENOMIC DNA]</scope>
    <source>
        <strain evidence="3">BY38</strain>
    </source>
</reference>
<dbReference type="InterPro" id="IPR036425">
    <property type="entry name" value="MoaB/Mog-like_dom_sf"/>
</dbReference>
<dbReference type="HAMAP" id="MF_00226_B">
    <property type="entry name" value="CinA_B"/>
    <property type="match status" value="1"/>
</dbReference>
<name>A0A3E2BN54_9BACT</name>
<dbReference type="InterPro" id="IPR008135">
    <property type="entry name" value="Competence-induced_CinA"/>
</dbReference>
<dbReference type="InterPro" id="IPR001453">
    <property type="entry name" value="MoaB/Mog_dom"/>
</dbReference>
<dbReference type="SUPFAM" id="SSF142433">
    <property type="entry name" value="CinA-like"/>
    <property type="match status" value="1"/>
</dbReference>
<dbReference type="InterPro" id="IPR050101">
    <property type="entry name" value="CinA"/>
</dbReference>
<dbReference type="InterPro" id="IPR008136">
    <property type="entry name" value="CinA_C"/>
</dbReference>
<dbReference type="Pfam" id="PF00994">
    <property type="entry name" value="MoCF_biosynth"/>
    <property type="match status" value="1"/>
</dbReference>
<dbReference type="Gene3D" id="3.30.70.2860">
    <property type="match status" value="1"/>
</dbReference>
<gene>
    <name evidence="3" type="ORF">OP8BY_2073</name>
</gene>